<evidence type="ECO:0000313" key="4">
    <source>
        <dbReference type="Proteomes" id="UP000254554"/>
    </source>
</evidence>
<dbReference type="AlphaFoldDB" id="A0A377G741"/>
<evidence type="ECO:0008006" key="5">
    <source>
        <dbReference type="Google" id="ProtNLM"/>
    </source>
</evidence>
<accession>A0A377G741</accession>
<dbReference type="STRING" id="1094715.GCA_000236165_01908"/>
<dbReference type="InterPro" id="IPR025266">
    <property type="entry name" value="TerB_N"/>
</dbReference>
<dbReference type="RefSeq" id="WP_019349944.1">
    <property type="nucleotide sequence ID" value="NZ_UGGT01000001.1"/>
</dbReference>
<dbReference type="InterPro" id="IPR028932">
    <property type="entry name" value="TerB-C"/>
</dbReference>
<feature type="domain" description="TerB N-terminal" evidence="1">
    <location>
        <begin position="57"/>
        <end position="259"/>
    </location>
</feature>
<dbReference type="Pfam" id="PF13208">
    <property type="entry name" value="TerB_N"/>
    <property type="match status" value="1"/>
</dbReference>
<dbReference type="Gene3D" id="1.10.3680.10">
    <property type="entry name" value="TerB-like"/>
    <property type="match status" value="1"/>
</dbReference>
<keyword evidence="4" id="KW-1185">Reference proteome</keyword>
<dbReference type="EMBL" id="UGGT01000001">
    <property type="protein sequence ID" value="STO20459.1"/>
    <property type="molecule type" value="Genomic_DNA"/>
</dbReference>
<evidence type="ECO:0000259" key="2">
    <source>
        <dbReference type="Pfam" id="PF15615"/>
    </source>
</evidence>
<name>A0A377G741_9GAMM</name>
<proteinExistence type="predicted"/>
<dbReference type="GeneID" id="93292851"/>
<evidence type="ECO:0000313" key="3">
    <source>
        <dbReference type="EMBL" id="STO20459.1"/>
    </source>
</evidence>
<sequence>MELLGGILICFIIYIVYKKQTATDKKTYSKENLTEFQFEIIQTRPSGKPAKWYGFKEDITVNNINIKDGLIYVGEVLLDIDEYENDASLINPKLGILPAKSWEHGELLGYWPRYSQIPEQCRGAYLNWLTTNRSEPEANIGYVFLFFYGLERRIFIDGQKYKLDDVERNHIIDEVKRLLTVYGNNRSFKGYANNFLATEWILYHRDKPPPSYIDFNDRYCLHAFQFLLAQYVAVGKSIPADIALQWLILHPDFSIKTPARRCPKEFLTLFCYKYREKFGDGLKIAPNKTRLILEYRAASPSLRMLRFENINLPNPFILTTPAKSIYDLIEECTNELEQYSRYLSRKNTNPLSVNALALLPNILISQISPLKQIQNKLTDITSGKIEFISINTIYEIFGETKPAKMSIKDTESLAIALEGLGFGIIPDSRFYNISFNENSKIIIFTGGHGQDFTPSREFHIIGTIIRLGSIVAQVGEGISSKEENTLQKIIRENNQLSSIERVSLMIFLYWCLRTPQTTAGLQKKLEVANTYEKQAISSILISVALADGRIESEEIKQLEKLYTTLGLDKKLVSSDIHQLTTANEPVTVGFREKEIHYQIPSAQIDETLHGSFSLNENLVKIREEETRQVKGILEEIFTEREDVSFYQAPPPTDVSKNNPLLLLDQNHQSLFNQLIVKENWNKNEVHDVCKKLGLMTDGAMEILNEWAFNLTNAPLLEDGEVIYVDINLAEEILNVQRT</sequence>
<feature type="domain" description="TerB-C" evidence="2">
    <location>
        <begin position="609"/>
        <end position="732"/>
    </location>
</feature>
<protein>
    <recommendedName>
        <fullName evidence="5">Tellurite resistance protein</fullName>
    </recommendedName>
</protein>
<evidence type="ECO:0000259" key="1">
    <source>
        <dbReference type="Pfam" id="PF13208"/>
    </source>
</evidence>
<dbReference type="InterPro" id="IPR029024">
    <property type="entry name" value="TerB-like"/>
</dbReference>
<dbReference type="Pfam" id="PF15615">
    <property type="entry name" value="TerB_C"/>
    <property type="match status" value="1"/>
</dbReference>
<dbReference type="OrthoDB" id="227636at2"/>
<gene>
    <name evidence="3" type="ORF">NCTC11370_00513</name>
</gene>
<organism evidence="3 4">
    <name type="scientific">Fluoribacter dumoffii</name>
    <dbReference type="NCBI Taxonomy" id="463"/>
    <lineage>
        <taxon>Bacteria</taxon>
        <taxon>Pseudomonadati</taxon>
        <taxon>Pseudomonadota</taxon>
        <taxon>Gammaproteobacteria</taxon>
        <taxon>Legionellales</taxon>
        <taxon>Legionellaceae</taxon>
        <taxon>Fluoribacter</taxon>
    </lineage>
</organism>
<dbReference type="SUPFAM" id="SSF158682">
    <property type="entry name" value="TerB-like"/>
    <property type="match status" value="1"/>
</dbReference>
<dbReference type="Proteomes" id="UP000254554">
    <property type="component" value="Unassembled WGS sequence"/>
</dbReference>
<dbReference type="CDD" id="cd07176">
    <property type="entry name" value="terB"/>
    <property type="match status" value="1"/>
</dbReference>
<reference evidence="3 4" key="1">
    <citation type="submission" date="2018-06" db="EMBL/GenBank/DDBJ databases">
        <authorList>
            <consortium name="Pathogen Informatics"/>
            <person name="Doyle S."/>
        </authorList>
    </citation>
    <scope>NUCLEOTIDE SEQUENCE [LARGE SCALE GENOMIC DNA]</scope>
    <source>
        <strain evidence="3 4">NCTC11370</strain>
    </source>
</reference>